<evidence type="ECO:0000256" key="4">
    <source>
        <dbReference type="ARBA" id="ARBA00023098"/>
    </source>
</evidence>
<dbReference type="PATRIC" id="fig|1231190.3.peg.183"/>
<evidence type="ECO:0000256" key="6">
    <source>
        <dbReference type="SAM" id="Phobius"/>
    </source>
</evidence>
<name>K2PT15_9HYPH</name>
<dbReference type="SMART" id="SM00563">
    <property type="entry name" value="PlsC"/>
    <property type="match status" value="1"/>
</dbReference>
<dbReference type="PANTHER" id="PTHR10434">
    <property type="entry name" value="1-ACYL-SN-GLYCEROL-3-PHOSPHATE ACYLTRANSFERASE"/>
    <property type="match status" value="1"/>
</dbReference>
<evidence type="ECO:0000256" key="3">
    <source>
        <dbReference type="ARBA" id="ARBA00022679"/>
    </source>
</evidence>
<feature type="domain" description="Phospholipid/glycerol acyltransferase" evidence="7">
    <location>
        <begin position="143"/>
        <end position="262"/>
    </location>
</feature>
<keyword evidence="6" id="KW-0472">Membrane</keyword>
<dbReference type="GO" id="GO:0003841">
    <property type="term" value="F:1-acylglycerol-3-phosphate O-acyltransferase activity"/>
    <property type="evidence" value="ECO:0007669"/>
    <property type="project" value="TreeGrafter"/>
</dbReference>
<keyword evidence="5 8" id="KW-0012">Acyltransferase</keyword>
<feature type="transmembrane region" description="Helical" evidence="6">
    <location>
        <begin position="83"/>
        <end position="105"/>
    </location>
</feature>
<keyword evidence="6" id="KW-0812">Transmembrane</keyword>
<dbReference type="Pfam" id="PF01553">
    <property type="entry name" value="Acyltransferase"/>
    <property type="match status" value="1"/>
</dbReference>
<keyword evidence="4" id="KW-0443">Lipid metabolism</keyword>
<evidence type="ECO:0000313" key="8">
    <source>
        <dbReference type="EMBL" id="EKF44247.1"/>
    </source>
</evidence>
<dbReference type="PANTHER" id="PTHR10434:SF64">
    <property type="entry name" value="1-ACYL-SN-GLYCEROL-3-PHOSPHATE ACYLTRANSFERASE-RELATED"/>
    <property type="match status" value="1"/>
</dbReference>
<evidence type="ECO:0000259" key="7">
    <source>
        <dbReference type="SMART" id="SM00563"/>
    </source>
</evidence>
<comment type="caution">
    <text evidence="8">The sequence shown here is derived from an EMBL/GenBank/DDBJ whole genome shotgun (WGS) entry which is preliminary data.</text>
</comment>
<dbReference type="AlphaFoldDB" id="K2PT15"/>
<evidence type="ECO:0000313" key="9">
    <source>
        <dbReference type="Proteomes" id="UP000007374"/>
    </source>
</evidence>
<evidence type="ECO:0000256" key="2">
    <source>
        <dbReference type="ARBA" id="ARBA00022516"/>
    </source>
</evidence>
<keyword evidence="6" id="KW-1133">Transmembrane helix</keyword>
<dbReference type="GO" id="GO:0006654">
    <property type="term" value="P:phosphatidic acid biosynthetic process"/>
    <property type="evidence" value="ECO:0007669"/>
    <property type="project" value="TreeGrafter"/>
</dbReference>
<reference evidence="8 9" key="1">
    <citation type="journal article" date="2012" name="J. Bacteriol.">
        <title>Genome Sequence of Nitratireductor indicus Type Strain C115.</title>
        <authorList>
            <person name="Lai Q."/>
            <person name="Li G."/>
            <person name="Yu Z."/>
            <person name="Shao Z."/>
        </authorList>
    </citation>
    <scope>NUCLEOTIDE SEQUENCE [LARGE SCALE GENOMIC DNA]</scope>
    <source>
        <strain evidence="8 9">C115</strain>
    </source>
</reference>
<organism evidence="8 9">
    <name type="scientific">Nitratireductor indicus C115</name>
    <dbReference type="NCBI Taxonomy" id="1231190"/>
    <lineage>
        <taxon>Bacteria</taxon>
        <taxon>Pseudomonadati</taxon>
        <taxon>Pseudomonadota</taxon>
        <taxon>Alphaproteobacteria</taxon>
        <taxon>Hyphomicrobiales</taxon>
        <taxon>Phyllobacteriaceae</taxon>
        <taxon>Nitratireductor</taxon>
    </lineage>
</organism>
<gene>
    <name evidence="8" type="ORF">NA8A_00855</name>
</gene>
<evidence type="ECO:0000256" key="1">
    <source>
        <dbReference type="ARBA" id="ARBA00005189"/>
    </source>
</evidence>
<dbReference type="eggNOG" id="COG0204">
    <property type="taxonomic scope" value="Bacteria"/>
</dbReference>
<keyword evidence="2" id="KW-0444">Lipid biosynthesis</keyword>
<comment type="pathway">
    <text evidence="1">Lipid metabolism.</text>
</comment>
<accession>K2PT15</accession>
<sequence>MTGLFGLVAGALRGVSYGIEPVSAVPEQCRVQSQPKERTVQRWDASFRQAVSCREDAAETGQTEREIPEFERPWWLMPGSLRFLITILVVALYTLPLLVAQEFALRTKLMSDRRIPRLWHRMTLKMLGVRVEVEGERVARRPLLIAANHVSWLDILILGSLDGVHFIAKAEMRHWPVLGTFARQQRSVFVERDRRRASPEQAREIAERLADGDPMVLFAEGTTGDGNGVLPFKSTLFSAAQLALATDKADEVVVQPVAIAYTRTGGLHLDRRERAELAWIGDTDLVPHLKTVLAARPIDVKVCFGKTIPFRAQGDRKAVARAAETEVRRMLVEALRGGKS</sequence>
<dbReference type="EMBL" id="AMSI01000001">
    <property type="protein sequence ID" value="EKF44247.1"/>
    <property type="molecule type" value="Genomic_DNA"/>
</dbReference>
<protein>
    <submittedName>
        <fullName evidence="8">Lyso-ornithine lipid acyltransferase</fullName>
    </submittedName>
</protein>
<dbReference type="InterPro" id="IPR002123">
    <property type="entry name" value="Plipid/glycerol_acylTrfase"/>
</dbReference>
<dbReference type="SUPFAM" id="SSF69593">
    <property type="entry name" value="Glycerol-3-phosphate (1)-acyltransferase"/>
    <property type="match status" value="1"/>
</dbReference>
<evidence type="ECO:0000256" key="5">
    <source>
        <dbReference type="ARBA" id="ARBA00023315"/>
    </source>
</evidence>
<keyword evidence="9" id="KW-1185">Reference proteome</keyword>
<keyword evidence="3 8" id="KW-0808">Transferase</keyword>
<proteinExistence type="predicted"/>
<dbReference type="STRING" id="721133.SAMN05216176_102172"/>
<dbReference type="CDD" id="cd07989">
    <property type="entry name" value="LPLAT_AGPAT-like"/>
    <property type="match status" value="1"/>
</dbReference>
<dbReference type="Proteomes" id="UP000007374">
    <property type="component" value="Unassembled WGS sequence"/>
</dbReference>